<dbReference type="PROSITE" id="PS50887">
    <property type="entry name" value="GGDEF"/>
    <property type="match status" value="1"/>
</dbReference>
<dbReference type="AlphaFoldDB" id="A0A177NQR0"/>
<evidence type="ECO:0000256" key="5">
    <source>
        <dbReference type="ARBA" id="ARBA00034247"/>
    </source>
</evidence>
<feature type="coiled-coil region" evidence="6">
    <location>
        <begin position="174"/>
        <end position="208"/>
    </location>
</feature>
<keyword evidence="6" id="KW-0175">Coiled coil</keyword>
<feature type="domain" description="GGDEF" evidence="7">
    <location>
        <begin position="236"/>
        <end position="365"/>
    </location>
</feature>
<dbReference type="InterPro" id="IPR012292">
    <property type="entry name" value="Globin/Proto"/>
</dbReference>
<dbReference type="EC" id="2.7.7.65" evidence="2"/>
<dbReference type="Proteomes" id="UP000077857">
    <property type="component" value="Unassembled WGS sequence"/>
</dbReference>
<sequence>MLLTNHTMVEQLKLTDRKIELIKKLFYLTKEDENNLLAAEPFITRNLDAIVEEFYANQLTHSEVEIVIGDSETLSRLKNSMRGYIQEVFSGTYDQNYVTNRLRVGIVHKRIGVSPALYMSAVRLLWDILSNQFEKQYEEGLCSRNEADQRQRSLTKLLMFDVQFVFETYTGALVAEVQKAKQELEDYARDLVETVAKQTKELQELSSQDGLTRLLNHRAFYERIRIELAGCARRKEPLTLVYFDLNDFKQLNDNYGHIVGDHMLEALGATILSCIRETDIACRYGGDEFCIIMPGATNGHAKDVCERLINAFVARNDRHKLSFSIGICQTGPDKPISGDELVMAADARMYLAKAQARLEPGFWLCDTQETLGKFGLFASGENA</sequence>
<dbReference type="GO" id="GO:0019825">
    <property type="term" value="F:oxygen binding"/>
    <property type="evidence" value="ECO:0007669"/>
    <property type="project" value="InterPro"/>
</dbReference>
<comment type="cofactor">
    <cofactor evidence="1">
        <name>Mg(2+)</name>
        <dbReference type="ChEBI" id="CHEBI:18420"/>
    </cofactor>
</comment>
<dbReference type="InterPro" id="IPR009050">
    <property type="entry name" value="Globin-like_sf"/>
</dbReference>
<dbReference type="InterPro" id="IPR000160">
    <property type="entry name" value="GGDEF_dom"/>
</dbReference>
<evidence type="ECO:0000259" key="7">
    <source>
        <dbReference type="PROSITE" id="PS50887"/>
    </source>
</evidence>
<dbReference type="InterPro" id="IPR029787">
    <property type="entry name" value="Nucleotide_cyclase"/>
</dbReference>
<evidence type="ECO:0000313" key="9">
    <source>
        <dbReference type="Proteomes" id="UP000077857"/>
    </source>
</evidence>
<gene>
    <name evidence="8" type="ORF">A1507_05395</name>
</gene>
<evidence type="ECO:0000256" key="6">
    <source>
        <dbReference type="SAM" id="Coils"/>
    </source>
</evidence>
<dbReference type="NCBIfam" id="TIGR00254">
    <property type="entry name" value="GGDEF"/>
    <property type="match status" value="1"/>
</dbReference>
<dbReference type="PANTHER" id="PTHR45138:SF9">
    <property type="entry name" value="DIGUANYLATE CYCLASE DGCM-RELATED"/>
    <property type="match status" value="1"/>
</dbReference>
<dbReference type="SMART" id="SM00267">
    <property type="entry name" value="GGDEF"/>
    <property type="match status" value="1"/>
</dbReference>
<reference evidence="8 9" key="1">
    <citation type="submission" date="2016-03" db="EMBL/GenBank/DDBJ databases">
        <authorList>
            <person name="Ploux O."/>
        </authorList>
    </citation>
    <scope>NUCLEOTIDE SEQUENCE [LARGE SCALE GENOMIC DNA]</scope>
    <source>
        <strain evidence="8 9">R-45378</strain>
    </source>
</reference>
<evidence type="ECO:0000313" key="8">
    <source>
        <dbReference type="EMBL" id="OAI20231.1"/>
    </source>
</evidence>
<evidence type="ECO:0000256" key="2">
    <source>
        <dbReference type="ARBA" id="ARBA00012528"/>
    </source>
</evidence>
<dbReference type="Gene3D" id="3.30.70.270">
    <property type="match status" value="1"/>
</dbReference>
<dbReference type="Gene3D" id="1.10.490.10">
    <property type="entry name" value="Globins"/>
    <property type="match status" value="1"/>
</dbReference>
<dbReference type="InterPro" id="IPR044398">
    <property type="entry name" value="Globin-sensor_dom"/>
</dbReference>
<evidence type="ECO:0000256" key="3">
    <source>
        <dbReference type="ARBA" id="ARBA00015125"/>
    </source>
</evidence>
<comment type="catalytic activity">
    <reaction evidence="5">
        <text>2 GTP = 3',3'-c-di-GMP + 2 diphosphate</text>
        <dbReference type="Rhea" id="RHEA:24898"/>
        <dbReference type="ChEBI" id="CHEBI:33019"/>
        <dbReference type="ChEBI" id="CHEBI:37565"/>
        <dbReference type="ChEBI" id="CHEBI:58805"/>
        <dbReference type="EC" id="2.7.7.65"/>
    </reaction>
</comment>
<accession>A0A177NQR0</accession>
<dbReference type="SUPFAM" id="SSF55073">
    <property type="entry name" value="Nucleotide cyclase"/>
    <property type="match status" value="1"/>
</dbReference>
<dbReference type="PANTHER" id="PTHR45138">
    <property type="entry name" value="REGULATORY COMPONENTS OF SENSORY TRANSDUCTION SYSTEM"/>
    <property type="match status" value="1"/>
</dbReference>
<dbReference type="InterPro" id="IPR043128">
    <property type="entry name" value="Rev_trsase/Diguanyl_cyclase"/>
</dbReference>
<name>A0A177NQR0_9GAMM</name>
<dbReference type="GO" id="GO:0052621">
    <property type="term" value="F:diguanylate cyclase activity"/>
    <property type="evidence" value="ECO:0007669"/>
    <property type="project" value="UniProtKB-EC"/>
</dbReference>
<comment type="caution">
    <text evidence="8">The sequence shown here is derived from an EMBL/GenBank/DDBJ whole genome shotgun (WGS) entry which is preliminary data.</text>
</comment>
<evidence type="ECO:0000256" key="1">
    <source>
        <dbReference type="ARBA" id="ARBA00001946"/>
    </source>
</evidence>
<dbReference type="FunFam" id="3.30.70.270:FF:000001">
    <property type="entry name" value="Diguanylate cyclase domain protein"/>
    <property type="match status" value="1"/>
</dbReference>
<dbReference type="SUPFAM" id="SSF46458">
    <property type="entry name" value="Globin-like"/>
    <property type="match status" value="1"/>
</dbReference>
<evidence type="ECO:0000256" key="4">
    <source>
        <dbReference type="ARBA" id="ARBA00029839"/>
    </source>
</evidence>
<dbReference type="GO" id="GO:0020037">
    <property type="term" value="F:heme binding"/>
    <property type="evidence" value="ECO:0007669"/>
    <property type="project" value="InterPro"/>
</dbReference>
<dbReference type="Pfam" id="PF00990">
    <property type="entry name" value="GGDEF"/>
    <property type="match status" value="1"/>
</dbReference>
<dbReference type="EMBL" id="LUUJ01000034">
    <property type="protein sequence ID" value="OAI20231.1"/>
    <property type="molecule type" value="Genomic_DNA"/>
</dbReference>
<organism evidence="8 9">
    <name type="scientific">Methylomonas koyamae</name>
    <dbReference type="NCBI Taxonomy" id="702114"/>
    <lineage>
        <taxon>Bacteria</taxon>
        <taxon>Pseudomonadati</taxon>
        <taxon>Pseudomonadota</taxon>
        <taxon>Gammaproteobacteria</taxon>
        <taxon>Methylococcales</taxon>
        <taxon>Methylococcaceae</taxon>
        <taxon>Methylomonas</taxon>
    </lineage>
</organism>
<proteinExistence type="predicted"/>
<protein>
    <recommendedName>
        <fullName evidence="3">Diguanylate cyclase DosC</fullName>
        <ecNumber evidence="2">2.7.7.65</ecNumber>
    </recommendedName>
    <alternativeName>
        <fullName evidence="4">Direct oxygen-sensing cyclase</fullName>
    </alternativeName>
</protein>
<dbReference type="CDD" id="cd01949">
    <property type="entry name" value="GGDEF"/>
    <property type="match status" value="1"/>
</dbReference>
<dbReference type="InterPro" id="IPR050469">
    <property type="entry name" value="Diguanylate_Cyclase"/>
</dbReference>
<dbReference type="Pfam" id="PF11563">
    <property type="entry name" value="Protoglobin"/>
    <property type="match status" value="1"/>
</dbReference>